<dbReference type="Proteomes" id="UP000179937">
    <property type="component" value="Unassembled WGS sequence"/>
</dbReference>
<evidence type="ECO:0000313" key="7">
    <source>
        <dbReference type="Proteomes" id="UP000179937"/>
    </source>
</evidence>
<reference evidence="6" key="5">
    <citation type="submission" date="2021-03" db="EMBL/GenBank/DDBJ databases">
        <title>Complete genome sequencing of Acinetobacter baumannii.</title>
        <authorList>
            <person name="Yadav B."/>
            <person name="Makwana N."/>
            <person name="Kharat A.S."/>
            <person name="Veeraraghavan B."/>
            <person name="Vijayakumar S."/>
            <person name="Priya M."/>
        </authorList>
    </citation>
    <scope>NUCLEOTIDE SEQUENCE</scope>
    <source>
        <strain evidence="6">KSK6</strain>
    </source>
</reference>
<sequence length="109" mass="12892">MCVIEMQKNICKKFNSKFVKPSENEMVAIALDSLGKIPITGIRNILEEGENVSWFFYCGEFSEDDDFFKPMHISHLENYLPEVIPYLALEERFRFVIDKQGYEDVWKEE</sequence>
<proteinExistence type="predicted"/>
<name>A0A1S2FX52_ACIBA</name>
<dbReference type="Proteomes" id="UP000664966">
    <property type="component" value="Chromosome"/>
</dbReference>
<evidence type="ECO:0000313" key="4">
    <source>
        <dbReference type="EMBL" id="OWK66458.1"/>
    </source>
</evidence>
<evidence type="ECO:0000259" key="1">
    <source>
        <dbReference type="Pfam" id="PF24719"/>
    </source>
</evidence>
<dbReference type="EMBL" id="CP072270">
    <property type="protein sequence ID" value="QTK42221.1"/>
    <property type="molecule type" value="Genomic_DNA"/>
</dbReference>
<evidence type="ECO:0000313" key="6">
    <source>
        <dbReference type="EMBL" id="QTK42221.1"/>
    </source>
</evidence>
<dbReference type="EMBL" id="LYKI01000034">
    <property type="protein sequence ID" value="OIG70697.1"/>
    <property type="molecule type" value="Genomic_DNA"/>
</dbReference>
<evidence type="ECO:0000313" key="5">
    <source>
        <dbReference type="EMBL" id="PQH46864.1"/>
    </source>
</evidence>
<dbReference type="EMBL" id="NGKM01000010">
    <property type="protein sequence ID" value="OWK66458.1"/>
    <property type="molecule type" value="Genomic_DNA"/>
</dbReference>
<reference evidence="2 10" key="4">
    <citation type="submission" date="2020-02" db="EMBL/GenBank/DDBJ databases">
        <title>Whole genome shot-gun sequencing of clinical Carbapenem resistant A. baumannii.</title>
        <authorList>
            <person name="Veeraraghavan B."/>
            <person name="Mathur P."/>
            <person name="Vijayakumar S."/>
            <person name="Vasudevan K."/>
            <person name="Lincy M."/>
            <person name="Kirubananthan A."/>
        </authorList>
    </citation>
    <scope>NUCLEOTIDE SEQUENCE [LARGE SCALE GENOMIC DNA]</scope>
    <source>
        <strain evidence="2 10">SP816</strain>
    </source>
</reference>
<evidence type="ECO:0000313" key="10">
    <source>
        <dbReference type="Proteomes" id="UP000470018"/>
    </source>
</evidence>
<dbReference type="InterPro" id="IPR056509">
    <property type="entry name" value="Imm33-like"/>
</dbReference>
<protein>
    <recommendedName>
        <fullName evidence="1">Imm33-like domain-containing protein</fullName>
    </recommendedName>
</protein>
<organism evidence="3 7">
    <name type="scientific">Acinetobacter baumannii</name>
    <dbReference type="NCBI Taxonomy" id="470"/>
    <lineage>
        <taxon>Bacteria</taxon>
        <taxon>Pseudomonadati</taxon>
        <taxon>Pseudomonadota</taxon>
        <taxon>Gammaproteobacteria</taxon>
        <taxon>Moraxellales</taxon>
        <taxon>Moraxellaceae</taxon>
        <taxon>Acinetobacter</taxon>
        <taxon>Acinetobacter calcoaceticus/baumannii complex</taxon>
    </lineage>
</organism>
<accession>A0A1S2FX52</accession>
<evidence type="ECO:0000313" key="2">
    <source>
        <dbReference type="EMBL" id="NDW40058.1"/>
    </source>
</evidence>
<evidence type="ECO:0000313" key="8">
    <source>
        <dbReference type="Proteomes" id="UP000197394"/>
    </source>
</evidence>
<evidence type="ECO:0000313" key="9">
    <source>
        <dbReference type="Proteomes" id="UP000239276"/>
    </source>
</evidence>
<dbReference type="EMBL" id="JAAGTY010000003">
    <property type="protein sequence ID" value="NDW40058.1"/>
    <property type="molecule type" value="Genomic_DNA"/>
</dbReference>
<dbReference type="EMBL" id="PUDN01000216">
    <property type="protein sequence ID" value="PQH46864.1"/>
    <property type="molecule type" value="Genomic_DNA"/>
</dbReference>
<dbReference type="AlphaFoldDB" id="A0A1S2FX52"/>
<dbReference type="Proteomes" id="UP000197394">
    <property type="component" value="Unassembled WGS sequence"/>
</dbReference>
<reference evidence="5 9" key="3">
    <citation type="journal article" date="2018" name="J. Antimicrob. Chemother.">
        <title>Phylogenomics of colistin-susceptible and resistant XDR Acinetobacter baumannii.</title>
        <authorList>
            <person name="Mustapha M."/>
            <person name="Li B."/>
            <person name="Pacey M.P."/>
            <person name="Mettus R.T."/>
            <person name="McElheny C.L."/>
            <person name="Ernst R.K."/>
            <person name="Cooper V.S."/>
            <person name="Doi Y."/>
        </authorList>
    </citation>
    <scope>NUCLEOTIDE SEQUENCE [LARGE SCALE GENOMIC DNA]</scope>
    <source>
        <strain evidence="5 9">R20</strain>
    </source>
</reference>
<reference evidence="4 8" key="2">
    <citation type="submission" date="2017-05" db="EMBL/GenBank/DDBJ databases">
        <title>Draft genome sequence of MDR A. baumannii AB360.</title>
        <authorList>
            <person name="Wareham D.W."/>
            <person name="Bean D.C."/>
        </authorList>
    </citation>
    <scope>NUCLEOTIDE SEQUENCE [LARGE SCALE GENOMIC DNA]</scope>
    <source>
        <strain evidence="4 8">AB360</strain>
    </source>
</reference>
<dbReference type="Proteomes" id="UP000470018">
    <property type="component" value="Unassembled WGS sequence"/>
</dbReference>
<dbReference type="Pfam" id="PF24719">
    <property type="entry name" value="Imm33-like"/>
    <property type="match status" value="1"/>
</dbReference>
<gene>
    <name evidence="3" type="ORF">A7M90_06415</name>
    <name evidence="5" type="ORF">C5U34_18615</name>
    <name evidence="4" type="ORF">CBE85_11160</name>
    <name evidence="2" type="ORF">G3N53_03150</name>
    <name evidence="6" type="ORF">J6E47_12385</name>
</gene>
<evidence type="ECO:0000313" key="3">
    <source>
        <dbReference type="EMBL" id="OIG70697.1"/>
    </source>
</evidence>
<reference evidence="3 7" key="1">
    <citation type="submission" date="2016-05" db="EMBL/GenBank/DDBJ databases">
        <title>The evolution of Acinetobacter baumannii in vivo.</title>
        <authorList>
            <person name="Hua X."/>
            <person name="Yu Y."/>
        </authorList>
    </citation>
    <scope>NUCLEOTIDE SEQUENCE [LARGE SCALE GENOMIC DNA]</scope>
    <source>
        <strain evidence="3 7">XH647</strain>
    </source>
</reference>
<dbReference type="Proteomes" id="UP000239276">
    <property type="component" value="Unassembled WGS sequence"/>
</dbReference>
<dbReference type="RefSeq" id="WP_002047948.1">
    <property type="nucleotide sequence ID" value="NZ_AP014649.1"/>
</dbReference>
<feature type="domain" description="Imm33-like" evidence="1">
    <location>
        <begin position="7"/>
        <end position="108"/>
    </location>
</feature>